<accession>A0A7Y6NBT0</accession>
<organism evidence="7 8">
    <name type="scientific">Pantoea brenneri</name>
    <dbReference type="NCBI Taxonomy" id="472694"/>
    <lineage>
        <taxon>Bacteria</taxon>
        <taxon>Pseudomonadati</taxon>
        <taxon>Pseudomonadota</taxon>
        <taxon>Gammaproteobacteria</taxon>
        <taxon>Enterobacterales</taxon>
        <taxon>Erwiniaceae</taxon>
        <taxon>Pantoea</taxon>
    </lineage>
</organism>
<dbReference type="EMBL" id="JABWPM010000002">
    <property type="protein sequence ID" value="NUY95632.1"/>
    <property type="molecule type" value="Genomic_DNA"/>
</dbReference>
<dbReference type="InterPro" id="IPR036259">
    <property type="entry name" value="MFS_trans_sf"/>
</dbReference>
<proteinExistence type="predicted"/>
<evidence type="ECO:0000313" key="7">
    <source>
        <dbReference type="EMBL" id="NUY95632.1"/>
    </source>
</evidence>
<keyword evidence="9" id="KW-1185">Reference proteome</keyword>
<dbReference type="Gene3D" id="1.20.1250.20">
    <property type="entry name" value="MFS general substrate transporter like domains"/>
    <property type="match status" value="1"/>
</dbReference>
<evidence type="ECO:0000313" key="6">
    <source>
        <dbReference type="EMBL" id="MEL7695917.1"/>
    </source>
</evidence>
<dbReference type="EMBL" id="JBCGBG010000001">
    <property type="protein sequence ID" value="MEL7695917.1"/>
    <property type="molecule type" value="Genomic_DNA"/>
</dbReference>
<dbReference type="GeneID" id="57344139"/>
<evidence type="ECO:0000313" key="9">
    <source>
        <dbReference type="Proteomes" id="UP001468095"/>
    </source>
</evidence>
<feature type="transmembrane region" description="Helical" evidence="4">
    <location>
        <begin position="276"/>
        <end position="297"/>
    </location>
</feature>
<keyword evidence="3 4" id="KW-0472">Membrane</keyword>
<dbReference type="Proteomes" id="UP000566985">
    <property type="component" value="Unassembled WGS sequence"/>
</dbReference>
<dbReference type="GO" id="GO:0022857">
    <property type="term" value="F:transmembrane transporter activity"/>
    <property type="evidence" value="ECO:0007669"/>
    <property type="project" value="InterPro"/>
</dbReference>
<keyword evidence="2 4" id="KW-1133">Transmembrane helix</keyword>
<gene>
    <name evidence="6" type="ORF">AABB92_09645</name>
    <name evidence="7" type="ORF">HU668_04060</name>
</gene>
<protein>
    <submittedName>
        <fullName evidence="7">MFS transporter</fullName>
    </submittedName>
</protein>
<dbReference type="Proteomes" id="UP001468095">
    <property type="component" value="Unassembled WGS sequence"/>
</dbReference>
<feature type="transmembrane region" description="Helical" evidence="4">
    <location>
        <begin position="158"/>
        <end position="181"/>
    </location>
</feature>
<dbReference type="PANTHER" id="PTHR23534:SF1">
    <property type="entry name" value="MAJOR FACILITATOR SUPERFAMILY PROTEIN"/>
    <property type="match status" value="1"/>
</dbReference>
<feature type="transmembrane region" description="Helical" evidence="4">
    <location>
        <begin position="41"/>
        <end position="61"/>
    </location>
</feature>
<dbReference type="PANTHER" id="PTHR23534">
    <property type="entry name" value="MFS PERMEASE"/>
    <property type="match status" value="1"/>
</dbReference>
<evidence type="ECO:0000256" key="3">
    <source>
        <dbReference type="ARBA" id="ARBA00023136"/>
    </source>
</evidence>
<sequence>MKNIHRPVLILAGSQAIFQTISILTMTIGGLAGDLLAPSPALITLPLSMASLGTALVMFPASLWMSKVGRKTGFISGALSGIVAAAVSMTAMALHSFLLLCLGMFFLGVYQAFAQFYRFAASEAALPALRAKAISLVLAGGVVAALLGPLLARSGSALFAIPYLGSFLFMGIMALLGVVVLSGLQMPPPQSAVPDPVAARPWKTVLSQPAYLVALFSAASGFGIMVLAMTATPIAMHHHAFDLSQSAEVIQLHVLGMFLPSFFTGKLIARFGVISIMLTGVLLMLGYIGLACTGVSWGGFAGALILVGTGWNFLYIGGTTLLATTYTTSEKGVAQAVNDMSVFIFSLICSLSAGSLLSLYGWKTMNLLLLPWVLLLALPLLWLAWHQKRLTAATTS</sequence>
<dbReference type="AlphaFoldDB" id="A0A7Y6NBT0"/>
<evidence type="ECO:0000256" key="2">
    <source>
        <dbReference type="ARBA" id="ARBA00022989"/>
    </source>
</evidence>
<feature type="transmembrane region" description="Helical" evidence="4">
    <location>
        <begin position="73"/>
        <end position="91"/>
    </location>
</feature>
<feature type="transmembrane region" description="Helical" evidence="4">
    <location>
        <begin position="210"/>
        <end position="230"/>
    </location>
</feature>
<dbReference type="PROSITE" id="PS50850">
    <property type="entry name" value="MFS"/>
    <property type="match status" value="1"/>
</dbReference>
<reference evidence="7 8" key="1">
    <citation type="submission" date="2020-05" db="EMBL/GenBank/DDBJ databases">
        <title>Whole Genome Sequences of Enterobacteriales Associated with the International Space Station.</title>
        <authorList>
            <person name="Bharadwaj A."/>
            <person name="Daudu R."/>
            <person name="Singh N."/>
            <person name="Wood J."/>
            <person name="Debieu M."/>
            <person name="Mason C."/>
            <person name="Wang C."/>
            <person name="Venkateswaran K."/>
        </authorList>
    </citation>
    <scope>NUCLEOTIDE SEQUENCE [LARGE SCALE GENOMIC DNA]</scope>
    <source>
        <strain evidence="7 8">IF5SW-B1</strain>
    </source>
</reference>
<feature type="domain" description="Major facilitator superfamily (MFS) profile" evidence="5">
    <location>
        <begin position="209"/>
        <end position="396"/>
    </location>
</feature>
<feature type="transmembrane region" description="Helical" evidence="4">
    <location>
        <begin position="303"/>
        <end position="328"/>
    </location>
</feature>
<feature type="transmembrane region" description="Helical" evidence="4">
    <location>
        <begin position="7"/>
        <end position="29"/>
    </location>
</feature>
<evidence type="ECO:0000256" key="4">
    <source>
        <dbReference type="SAM" id="Phobius"/>
    </source>
</evidence>
<comment type="caution">
    <text evidence="7">The sequence shown here is derived from an EMBL/GenBank/DDBJ whole genome shotgun (WGS) entry which is preliminary data.</text>
</comment>
<feature type="transmembrane region" description="Helical" evidence="4">
    <location>
        <begin position="133"/>
        <end position="152"/>
    </location>
</feature>
<keyword evidence="1 4" id="KW-0812">Transmembrane</keyword>
<dbReference type="SUPFAM" id="SSF103473">
    <property type="entry name" value="MFS general substrate transporter"/>
    <property type="match status" value="1"/>
</dbReference>
<dbReference type="InterPro" id="IPR011701">
    <property type="entry name" value="MFS"/>
</dbReference>
<reference evidence="6 9" key="2">
    <citation type="submission" date="2024-04" db="EMBL/GenBank/DDBJ databases">
        <authorList>
            <person name="Suleimanova A.D."/>
            <person name="Pudova D.S."/>
            <person name="Shagimardanova E.I."/>
            <person name="Sharipova M.R."/>
        </authorList>
    </citation>
    <scope>NUCLEOTIDE SEQUENCE [LARGE SCALE GENOMIC DNA]</scope>
    <source>
        <strain evidence="6 9">3.1</strain>
    </source>
</reference>
<feature type="transmembrane region" description="Helical" evidence="4">
    <location>
        <begin position="340"/>
        <end position="362"/>
    </location>
</feature>
<feature type="transmembrane region" description="Helical" evidence="4">
    <location>
        <begin position="97"/>
        <end position="121"/>
    </location>
</feature>
<feature type="transmembrane region" description="Helical" evidence="4">
    <location>
        <begin position="368"/>
        <end position="385"/>
    </location>
</feature>
<evidence type="ECO:0000256" key="1">
    <source>
        <dbReference type="ARBA" id="ARBA00022692"/>
    </source>
</evidence>
<evidence type="ECO:0000313" key="8">
    <source>
        <dbReference type="Proteomes" id="UP000566985"/>
    </source>
</evidence>
<dbReference type="RefSeq" id="WP_046288470.1">
    <property type="nucleotide sequence ID" value="NZ_JABWPE010000002.1"/>
</dbReference>
<dbReference type="InterPro" id="IPR020846">
    <property type="entry name" value="MFS_dom"/>
</dbReference>
<dbReference type="Pfam" id="PF07690">
    <property type="entry name" value="MFS_1"/>
    <property type="match status" value="1"/>
</dbReference>
<name>A0A7Y6NBT0_9GAMM</name>
<evidence type="ECO:0000259" key="5">
    <source>
        <dbReference type="PROSITE" id="PS50850"/>
    </source>
</evidence>